<proteinExistence type="predicted"/>
<organism evidence="1 2">
    <name type="scientific">Xanthoceras sorbifolium</name>
    <dbReference type="NCBI Taxonomy" id="99658"/>
    <lineage>
        <taxon>Eukaryota</taxon>
        <taxon>Viridiplantae</taxon>
        <taxon>Streptophyta</taxon>
        <taxon>Embryophyta</taxon>
        <taxon>Tracheophyta</taxon>
        <taxon>Spermatophyta</taxon>
        <taxon>Magnoliopsida</taxon>
        <taxon>eudicotyledons</taxon>
        <taxon>Gunneridae</taxon>
        <taxon>Pentapetalae</taxon>
        <taxon>rosids</taxon>
        <taxon>malvids</taxon>
        <taxon>Sapindales</taxon>
        <taxon>Sapindaceae</taxon>
        <taxon>Xanthoceroideae</taxon>
        <taxon>Xanthoceras</taxon>
    </lineage>
</organism>
<gene>
    <name evidence="1" type="ORF">JRO89_XS08G0057000</name>
</gene>
<name>A0ABQ8HNS5_9ROSI</name>
<reference evidence="1 2" key="1">
    <citation type="submission" date="2021-02" db="EMBL/GenBank/DDBJ databases">
        <title>Plant Genome Project.</title>
        <authorList>
            <person name="Zhang R.-G."/>
        </authorList>
    </citation>
    <scope>NUCLEOTIDE SEQUENCE [LARGE SCALE GENOMIC DNA]</scope>
    <source>
        <tissue evidence="1">Leaves</tissue>
    </source>
</reference>
<accession>A0ABQ8HNS5</accession>
<evidence type="ECO:0000313" key="1">
    <source>
        <dbReference type="EMBL" id="KAH7565998.1"/>
    </source>
</evidence>
<protein>
    <submittedName>
        <fullName evidence="1">Uncharacterized protein</fullName>
    </submittedName>
</protein>
<keyword evidence="2" id="KW-1185">Reference proteome</keyword>
<dbReference type="EMBL" id="JAFEMO010000008">
    <property type="protein sequence ID" value="KAH7565998.1"/>
    <property type="molecule type" value="Genomic_DNA"/>
</dbReference>
<comment type="caution">
    <text evidence="1">The sequence shown here is derived from an EMBL/GenBank/DDBJ whole genome shotgun (WGS) entry which is preliminary data.</text>
</comment>
<sequence length="66" mass="7698">MPLSAASTRYSLVKGERIVRFVLTARLMHSRPGMLDQVWLMIVLRKKYDLLLSIFNPEGWLEISYS</sequence>
<dbReference type="Proteomes" id="UP000827721">
    <property type="component" value="Unassembled WGS sequence"/>
</dbReference>
<evidence type="ECO:0000313" key="2">
    <source>
        <dbReference type="Proteomes" id="UP000827721"/>
    </source>
</evidence>